<dbReference type="Proteomes" id="UP001327560">
    <property type="component" value="Chromosome 2"/>
</dbReference>
<reference evidence="1 2" key="1">
    <citation type="submission" date="2023-10" db="EMBL/GenBank/DDBJ databases">
        <title>Chromosome-scale genome assembly provides insights into flower coloration mechanisms of Canna indica.</title>
        <authorList>
            <person name="Li C."/>
        </authorList>
    </citation>
    <scope>NUCLEOTIDE SEQUENCE [LARGE SCALE GENOMIC DNA]</scope>
    <source>
        <tissue evidence="1">Flower</tissue>
    </source>
</reference>
<evidence type="ECO:0000313" key="1">
    <source>
        <dbReference type="EMBL" id="WOK98150.1"/>
    </source>
</evidence>
<proteinExistence type="predicted"/>
<evidence type="ECO:0000313" key="2">
    <source>
        <dbReference type="Proteomes" id="UP001327560"/>
    </source>
</evidence>
<name>A0AAQ3K2Q0_9LILI</name>
<sequence length="123" mass="13852">MMAIWCELIKIKESTQSSCKENNRTHYRTPSKQQLYSKPVKGNNKEEIRINVKTTSPTLAVVLPITLCHVVMLQLGKHRLCFAPASTTCHVYVSSTSWICPALLCFTCHVYVSSSSWACPALY</sequence>
<dbReference type="EMBL" id="CP136891">
    <property type="protein sequence ID" value="WOK98150.1"/>
    <property type="molecule type" value="Genomic_DNA"/>
</dbReference>
<dbReference type="AlphaFoldDB" id="A0AAQ3K2Q0"/>
<accession>A0AAQ3K2Q0</accession>
<gene>
    <name evidence="1" type="ORF">Cni_G06860</name>
</gene>
<protein>
    <submittedName>
        <fullName evidence="1">Uncharacterized protein</fullName>
    </submittedName>
</protein>
<organism evidence="1 2">
    <name type="scientific">Canna indica</name>
    <name type="common">Indian-shot</name>
    <dbReference type="NCBI Taxonomy" id="4628"/>
    <lineage>
        <taxon>Eukaryota</taxon>
        <taxon>Viridiplantae</taxon>
        <taxon>Streptophyta</taxon>
        <taxon>Embryophyta</taxon>
        <taxon>Tracheophyta</taxon>
        <taxon>Spermatophyta</taxon>
        <taxon>Magnoliopsida</taxon>
        <taxon>Liliopsida</taxon>
        <taxon>Zingiberales</taxon>
        <taxon>Cannaceae</taxon>
        <taxon>Canna</taxon>
    </lineage>
</organism>
<keyword evidence="2" id="KW-1185">Reference proteome</keyword>